<dbReference type="Proteomes" id="UP000828390">
    <property type="component" value="Unassembled WGS sequence"/>
</dbReference>
<feature type="transmembrane region" description="Helical" evidence="5">
    <location>
        <begin position="526"/>
        <end position="548"/>
    </location>
</feature>
<sequence>MSENEITSIRSRTRWYVNFADFANMAKAFIGTNYLSVGFAFAQSGLLLGVGGLLLIAVLTDHCCLLIVKTKNHAINRIIAKYKKDSSDQSKGCNTFNRTNRGSVNDDYIQSESDYSAHFGANDLERRNVNKSDHTVMQEQISRSMSYGDVGYYCYGTFGLGIVNFFIALTQYGFCTGYFIFIGNTIHSLFPYNKCATDSLSLAQTCTKDYSIDISNIANISNGTNSTGITINYIDFSPDLRLLVISPILIFILFALIRNVRYFGAISVIANVCILFGIVSVFGYLVLFITKNGLTDKFEYYNLQHFAIFFGMITGAFEGIGLVIPIESSMVGNRHLFTWFLHGAIFALGLVLGTLGILGYLAFGNNIQQMLNKNLPSGQFLALFVNVGICVGVILTFPLQIFPVIEIIENYIFSEGRLCGPSKQQSTSEHEALISEDVSDSRNSVTGQHVSMAVPDSIPSWKRNIVRILIVMTAGGLAVLLRNSFAYVGGFVGAVGSTALAFILPCLFHLKVCWNDIGVLIKVKDIVIIVFGVFAGVVSLISVVQSMATSHG</sequence>
<feature type="domain" description="Amino acid transporter transmembrane" evidence="6">
    <location>
        <begin position="22"/>
        <end position="74"/>
    </location>
</feature>
<reference evidence="7" key="2">
    <citation type="submission" date="2020-11" db="EMBL/GenBank/DDBJ databases">
        <authorList>
            <person name="McCartney M.A."/>
            <person name="Auch B."/>
            <person name="Kono T."/>
            <person name="Mallez S."/>
            <person name="Becker A."/>
            <person name="Gohl D.M."/>
            <person name="Silverstein K.A.T."/>
            <person name="Koren S."/>
            <person name="Bechman K.B."/>
            <person name="Herman A."/>
            <person name="Abrahante J.E."/>
            <person name="Garbe J."/>
        </authorList>
    </citation>
    <scope>NUCLEOTIDE SEQUENCE</scope>
    <source>
        <strain evidence="7">Duluth1</strain>
        <tissue evidence="7">Whole animal</tissue>
    </source>
</reference>
<dbReference type="OrthoDB" id="1684102at2759"/>
<reference evidence="7" key="1">
    <citation type="journal article" date="2019" name="bioRxiv">
        <title>The Genome of the Zebra Mussel, Dreissena polymorpha: A Resource for Invasive Species Research.</title>
        <authorList>
            <person name="McCartney M.A."/>
            <person name="Auch B."/>
            <person name="Kono T."/>
            <person name="Mallez S."/>
            <person name="Zhang Y."/>
            <person name="Obille A."/>
            <person name="Becker A."/>
            <person name="Abrahante J.E."/>
            <person name="Garbe J."/>
            <person name="Badalamenti J.P."/>
            <person name="Herman A."/>
            <person name="Mangelson H."/>
            <person name="Liachko I."/>
            <person name="Sullivan S."/>
            <person name="Sone E.D."/>
            <person name="Koren S."/>
            <person name="Silverstein K.A.T."/>
            <person name="Beckman K.B."/>
            <person name="Gohl D.M."/>
        </authorList>
    </citation>
    <scope>NUCLEOTIDE SEQUENCE</scope>
    <source>
        <strain evidence="7">Duluth1</strain>
        <tissue evidence="7">Whole animal</tissue>
    </source>
</reference>
<feature type="transmembrane region" description="Helical" evidence="5">
    <location>
        <begin position="240"/>
        <end position="257"/>
    </location>
</feature>
<dbReference type="Pfam" id="PF01490">
    <property type="entry name" value="Aa_trans"/>
    <property type="match status" value="2"/>
</dbReference>
<accession>A0A9D4M8D1</accession>
<feature type="transmembrane region" description="Helical" evidence="5">
    <location>
        <begin position="306"/>
        <end position="324"/>
    </location>
</feature>
<proteinExistence type="predicted"/>
<feature type="transmembrane region" description="Helical" evidence="5">
    <location>
        <begin position="465"/>
        <end position="485"/>
    </location>
</feature>
<feature type="transmembrane region" description="Helical" evidence="5">
    <location>
        <begin position="264"/>
        <end position="286"/>
    </location>
</feature>
<feature type="domain" description="Amino acid transporter transmembrane" evidence="6">
    <location>
        <begin position="140"/>
        <end position="544"/>
    </location>
</feature>
<dbReference type="EMBL" id="JAIWYP010000002">
    <property type="protein sequence ID" value="KAH3872645.1"/>
    <property type="molecule type" value="Genomic_DNA"/>
</dbReference>
<keyword evidence="3 5" id="KW-1133">Transmembrane helix</keyword>
<keyword evidence="4 5" id="KW-0472">Membrane</keyword>
<feature type="transmembrane region" description="Helical" evidence="5">
    <location>
        <begin position="491"/>
        <end position="514"/>
    </location>
</feature>
<dbReference type="GO" id="GO:0005774">
    <property type="term" value="C:vacuolar membrane"/>
    <property type="evidence" value="ECO:0007669"/>
    <property type="project" value="TreeGrafter"/>
</dbReference>
<comment type="subcellular location">
    <subcellularLocation>
        <location evidence="1">Membrane</location>
        <topology evidence="1">Multi-pass membrane protein</topology>
    </subcellularLocation>
</comment>
<dbReference type="AlphaFoldDB" id="A0A9D4M8D1"/>
<organism evidence="7 8">
    <name type="scientific">Dreissena polymorpha</name>
    <name type="common">Zebra mussel</name>
    <name type="synonym">Mytilus polymorpha</name>
    <dbReference type="NCBI Taxonomy" id="45954"/>
    <lineage>
        <taxon>Eukaryota</taxon>
        <taxon>Metazoa</taxon>
        <taxon>Spiralia</taxon>
        <taxon>Lophotrochozoa</taxon>
        <taxon>Mollusca</taxon>
        <taxon>Bivalvia</taxon>
        <taxon>Autobranchia</taxon>
        <taxon>Heteroconchia</taxon>
        <taxon>Euheterodonta</taxon>
        <taxon>Imparidentia</taxon>
        <taxon>Neoheterodontei</taxon>
        <taxon>Myida</taxon>
        <taxon>Dreissenoidea</taxon>
        <taxon>Dreissenidae</taxon>
        <taxon>Dreissena</taxon>
    </lineage>
</organism>
<dbReference type="GO" id="GO:0015179">
    <property type="term" value="F:L-amino acid transmembrane transporter activity"/>
    <property type="evidence" value="ECO:0007669"/>
    <property type="project" value="TreeGrafter"/>
</dbReference>
<dbReference type="PANTHER" id="PTHR22950">
    <property type="entry name" value="AMINO ACID TRANSPORTER"/>
    <property type="match status" value="1"/>
</dbReference>
<feature type="transmembrane region" description="Helical" evidence="5">
    <location>
        <begin position="336"/>
        <end position="363"/>
    </location>
</feature>
<feature type="transmembrane region" description="Helical" evidence="5">
    <location>
        <begin position="46"/>
        <end position="68"/>
    </location>
</feature>
<evidence type="ECO:0000256" key="4">
    <source>
        <dbReference type="ARBA" id="ARBA00023136"/>
    </source>
</evidence>
<evidence type="ECO:0000259" key="6">
    <source>
        <dbReference type="Pfam" id="PF01490"/>
    </source>
</evidence>
<evidence type="ECO:0000256" key="1">
    <source>
        <dbReference type="ARBA" id="ARBA00004141"/>
    </source>
</evidence>
<comment type="caution">
    <text evidence="7">The sequence shown here is derived from an EMBL/GenBank/DDBJ whole genome shotgun (WGS) entry which is preliminary data.</text>
</comment>
<evidence type="ECO:0000256" key="3">
    <source>
        <dbReference type="ARBA" id="ARBA00022989"/>
    </source>
</evidence>
<dbReference type="InterPro" id="IPR013057">
    <property type="entry name" value="AA_transpt_TM"/>
</dbReference>
<gene>
    <name evidence="7" type="ORF">DPMN_035865</name>
</gene>
<keyword evidence="8" id="KW-1185">Reference proteome</keyword>
<evidence type="ECO:0000256" key="5">
    <source>
        <dbReference type="SAM" id="Phobius"/>
    </source>
</evidence>
<evidence type="ECO:0000256" key="2">
    <source>
        <dbReference type="ARBA" id="ARBA00022692"/>
    </source>
</evidence>
<evidence type="ECO:0000313" key="8">
    <source>
        <dbReference type="Proteomes" id="UP000828390"/>
    </source>
</evidence>
<dbReference type="PANTHER" id="PTHR22950:SF700">
    <property type="entry name" value="AMINO ACID TRANSPORTER TRANSMEMBRANE DOMAIN-CONTAINING PROTEIN"/>
    <property type="match status" value="1"/>
</dbReference>
<feature type="transmembrane region" description="Helical" evidence="5">
    <location>
        <begin position="383"/>
        <end position="405"/>
    </location>
</feature>
<feature type="transmembrane region" description="Helical" evidence="5">
    <location>
        <begin position="152"/>
        <end position="181"/>
    </location>
</feature>
<protein>
    <recommendedName>
        <fullName evidence="6">Amino acid transporter transmembrane domain-containing protein</fullName>
    </recommendedName>
</protein>
<evidence type="ECO:0000313" key="7">
    <source>
        <dbReference type="EMBL" id="KAH3872645.1"/>
    </source>
</evidence>
<keyword evidence="2 5" id="KW-0812">Transmembrane</keyword>
<name>A0A9D4M8D1_DREPO</name>